<keyword evidence="2" id="KW-1133">Transmembrane helix</keyword>
<evidence type="ECO:0000313" key="3">
    <source>
        <dbReference type="EMBL" id="KNZ60265.1"/>
    </source>
</evidence>
<dbReference type="AlphaFoldDB" id="A0A0L6VJF0"/>
<feature type="transmembrane region" description="Helical" evidence="2">
    <location>
        <begin position="38"/>
        <end position="59"/>
    </location>
</feature>
<protein>
    <submittedName>
        <fullName evidence="3">Uncharacterized protein</fullName>
    </submittedName>
</protein>
<comment type="caution">
    <text evidence="3">The sequence shown here is derived from an EMBL/GenBank/DDBJ whole genome shotgun (WGS) entry which is preliminary data.</text>
</comment>
<evidence type="ECO:0000313" key="4">
    <source>
        <dbReference type="Proteomes" id="UP000037035"/>
    </source>
</evidence>
<feature type="transmembrane region" description="Helical" evidence="2">
    <location>
        <begin position="219"/>
        <end position="242"/>
    </location>
</feature>
<feature type="compositionally biased region" description="Basic and acidic residues" evidence="1">
    <location>
        <begin position="558"/>
        <end position="575"/>
    </location>
</feature>
<keyword evidence="2" id="KW-0472">Membrane</keyword>
<feature type="transmembrane region" description="Helical" evidence="2">
    <location>
        <begin position="289"/>
        <end position="310"/>
    </location>
</feature>
<evidence type="ECO:0000256" key="2">
    <source>
        <dbReference type="SAM" id="Phobius"/>
    </source>
</evidence>
<name>A0A0L6VJF0_9BASI</name>
<proteinExistence type="predicted"/>
<organism evidence="3 4">
    <name type="scientific">Puccinia sorghi</name>
    <dbReference type="NCBI Taxonomy" id="27349"/>
    <lineage>
        <taxon>Eukaryota</taxon>
        <taxon>Fungi</taxon>
        <taxon>Dikarya</taxon>
        <taxon>Basidiomycota</taxon>
        <taxon>Pucciniomycotina</taxon>
        <taxon>Pucciniomycetes</taxon>
        <taxon>Pucciniales</taxon>
        <taxon>Pucciniaceae</taxon>
        <taxon>Puccinia</taxon>
    </lineage>
</organism>
<reference evidence="3 4" key="1">
    <citation type="submission" date="2015-08" db="EMBL/GenBank/DDBJ databases">
        <title>Next Generation Sequencing and Analysis of the Genome of Puccinia sorghi L Schw, the Causal Agent of Maize Common Rust.</title>
        <authorList>
            <person name="Rochi L."/>
            <person name="Burguener G."/>
            <person name="Darino M."/>
            <person name="Turjanski A."/>
            <person name="Kreff E."/>
            <person name="Dieguez M.J."/>
            <person name="Sacco F."/>
        </authorList>
    </citation>
    <scope>NUCLEOTIDE SEQUENCE [LARGE SCALE GENOMIC DNA]</scope>
    <source>
        <strain evidence="3 4">RO10H11247</strain>
    </source>
</reference>
<accession>A0A0L6VJF0</accession>
<evidence type="ECO:0000256" key="1">
    <source>
        <dbReference type="SAM" id="MobiDB-lite"/>
    </source>
</evidence>
<dbReference type="Proteomes" id="UP000037035">
    <property type="component" value="Unassembled WGS sequence"/>
</dbReference>
<dbReference type="VEuPathDB" id="FungiDB:VP01_1584g1"/>
<keyword evidence="2" id="KW-0812">Transmembrane</keyword>
<sequence>MEGKQVSQVIEWTGGSGVDLIWSSDGVKRRNQLTSLSSNVATCRLTITMMVCLFFYSFMLDVHNRALIHSNPVEHQRHPSMRAVLIFHAGMRVSHSRDRLLVHTSGNSPRCQFGSLHFCDLDSECSKMEIPQKSQLETCYQPLLRCVTLPLLLEFRVNSFVTLSNLILLQSQTLFVMCAPQSWKPEPDATVANRRHRDSCRVPGLNHNTIEVQSNKPCVIIFVHLFFLRNILFLLAYFYCFLSNLCLHKLFNFMCMNDVILLIEGGLGKIQQTGTWFYFEHGEMKICKAIFILIFLCFNFFNWEGVPFFWQPLFFRLLTPIFSQMPGFQGSTSPGRSDCVCETFCNFWGWRWFKLFERHIHEGFQFCINSIYHHKLSIFKELRQSSKQRKGPSGISILAELSWNALLLSVALFIREFSGVQAGIEGGLGMQALLWREVSDGGSRGLSRNQWPPKQIESTKHSLHSPTYTTHPPTNTTYKQGKCALSKPEISCLIHSKVLRSEHSQGISNLSFWSKPECPFMKVKIIVWLKAHAFEEAAFDLKLSLMFDKSKTRIRERKSQYKVKSSDKRKVETGKHTTRNKSRNEEEDYSMKEVRGGRFSGRLKTEMICLRRELDSRARKIKMEFKGDFGLMKSRVIFFFTILRQTTCQRIKMSMVENEEQRNWALEL</sequence>
<keyword evidence="4" id="KW-1185">Reference proteome</keyword>
<dbReference type="EMBL" id="LAVV01006375">
    <property type="protein sequence ID" value="KNZ60265.1"/>
    <property type="molecule type" value="Genomic_DNA"/>
</dbReference>
<feature type="region of interest" description="Disordered" evidence="1">
    <location>
        <begin position="558"/>
        <end position="591"/>
    </location>
</feature>
<gene>
    <name evidence="3" type="ORF">VP01_1584g1</name>
</gene>